<sequence>MADFKLDFIGVGAEKAGTTWLADMLSAHPNICMSEPKEIHYFNKRDSYIRGGINKKREKSWEWYKNHFVHCKGGNLKGEFSTFYLYDKEAPKNISRRFPNIHVFICLRDPVSRAVSQYKMYRNKLKVEDRPFMEVIGEVDECLEKGLYYQQIQNYLKYFKREQLHIFFLDDIKNNPESVIRRAYSILGVDKNFIPKGLGEKSNPAGSTRSKLLLNIMSTYTRITTRLGLAKLTTFLKRIGLKDFVMRINMKNSIEEVSYDKDKLIEYFEEDIDELQKFINRDLTRWL</sequence>
<dbReference type="SUPFAM" id="SSF52540">
    <property type="entry name" value="P-loop containing nucleoside triphosphate hydrolases"/>
    <property type="match status" value="1"/>
</dbReference>
<keyword evidence="2" id="KW-0325">Glycoprotein</keyword>
<proteinExistence type="predicted"/>
<dbReference type="Gene3D" id="3.40.50.300">
    <property type="entry name" value="P-loop containing nucleotide triphosphate hydrolases"/>
    <property type="match status" value="1"/>
</dbReference>
<dbReference type="Proteomes" id="UP000053904">
    <property type="component" value="Unassembled WGS sequence"/>
</dbReference>
<evidence type="ECO:0000256" key="2">
    <source>
        <dbReference type="ARBA" id="ARBA00023180"/>
    </source>
</evidence>
<dbReference type="EMBL" id="LGGO01000002">
    <property type="protein sequence ID" value="KUK77843.1"/>
    <property type="molecule type" value="Genomic_DNA"/>
</dbReference>
<dbReference type="AlphaFoldDB" id="A0A101HJ89"/>
<dbReference type="Pfam" id="PF00685">
    <property type="entry name" value="Sulfotransfer_1"/>
    <property type="match status" value="1"/>
</dbReference>
<accession>A0A101HJ89</accession>
<dbReference type="PANTHER" id="PTHR10605:SF56">
    <property type="entry name" value="BIFUNCTIONAL HEPARAN SULFATE N-DEACETYLASE_N-SULFOTRANSFERASE"/>
    <property type="match status" value="1"/>
</dbReference>
<evidence type="ECO:0000313" key="4">
    <source>
        <dbReference type="EMBL" id="KUK77843.1"/>
    </source>
</evidence>
<dbReference type="InterPro" id="IPR000863">
    <property type="entry name" value="Sulfotransferase_dom"/>
</dbReference>
<evidence type="ECO:0000259" key="3">
    <source>
        <dbReference type="Pfam" id="PF00685"/>
    </source>
</evidence>
<reference evidence="5" key="1">
    <citation type="journal article" date="2015" name="MBio">
        <title>Genome-Resolved Metagenomic Analysis Reveals Roles for Candidate Phyla and Other Microbial Community Members in Biogeochemical Transformations in Oil Reservoirs.</title>
        <authorList>
            <person name="Hu P."/>
            <person name="Tom L."/>
            <person name="Singh A."/>
            <person name="Thomas B.C."/>
            <person name="Baker B.J."/>
            <person name="Piceno Y.M."/>
            <person name="Andersen G.L."/>
            <person name="Banfield J.F."/>
        </authorList>
    </citation>
    <scope>NUCLEOTIDE SEQUENCE [LARGE SCALE GENOMIC DNA]</scope>
</reference>
<gene>
    <name evidence="4" type="ORF">XD93_0030</name>
</gene>
<evidence type="ECO:0000256" key="1">
    <source>
        <dbReference type="ARBA" id="ARBA00022679"/>
    </source>
</evidence>
<dbReference type="GO" id="GO:0008146">
    <property type="term" value="F:sulfotransferase activity"/>
    <property type="evidence" value="ECO:0007669"/>
    <property type="project" value="InterPro"/>
</dbReference>
<comment type="caution">
    <text evidence="4">The sequence shown here is derived from an EMBL/GenBank/DDBJ whole genome shotgun (WGS) entry which is preliminary data.</text>
</comment>
<dbReference type="PANTHER" id="PTHR10605">
    <property type="entry name" value="HEPARAN SULFATE SULFOTRANSFERASE"/>
    <property type="match status" value="1"/>
</dbReference>
<evidence type="ECO:0000313" key="5">
    <source>
        <dbReference type="Proteomes" id="UP000053904"/>
    </source>
</evidence>
<feature type="domain" description="Sulfotransferase" evidence="3">
    <location>
        <begin position="7"/>
        <end position="190"/>
    </location>
</feature>
<protein>
    <submittedName>
        <fullName evidence="4">Putative sulfotransferase protein</fullName>
    </submittedName>
</protein>
<organism evidence="4 5">
    <name type="scientific">candidate division WS6 bacterium 34_10</name>
    <dbReference type="NCBI Taxonomy" id="1641389"/>
    <lineage>
        <taxon>Bacteria</taxon>
        <taxon>Candidatus Dojkabacteria</taxon>
    </lineage>
</organism>
<dbReference type="InterPro" id="IPR037359">
    <property type="entry name" value="NST/OST"/>
</dbReference>
<dbReference type="InterPro" id="IPR027417">
    <property type="entry name" value="P-loop_NTPase"/>
</dbReference>
<name>A0A101HJ89_9BACT</name>
<keyword evidence="1 4" id="KW-0808">Transferase</keyword>